<dbReference type="Proteomes" id="UP000294562">
    <property type="component" value="Unassembled WGS sequence"/>
</dbReference>
<keyword evidence="1" id="KW-0808">Transferase</keyword>
<accession>A0A4R6AS46</accession>
<organism evidence="1 2">
    <name type="scientific">Meridianimarinicoccus aquatilis</name>
    <dbReference type="NCBI Taxonomy" id="2552766"/>
    <lineage>
        <taxon>Bacteria</taxon>
        <taxon>Pseudomonadati</taxon>
        <taxon>Pseudomonadota</taxon>
        <taxon>Alphaproteobacteria</taxon>
        <taxon>Rhodobacterales</taxon>
        <taxon>Paracoccaceae</taxon>
        <taxon>Meridianimarinicoccus</taxon>
    </lineage>
</organism>
<keyword evidence="2" id="KW-1185">Reference proteome</keyword>
<dbReference type="Gene3D" id="3.40.50.300">
    <property type="entry name" value="P-loop containing nucleotide triphosphate hydrolases"/>
    <property type="match status" value="1"/>
</dbReference>
<evidence type="ECO:0000313" key="1">
    <source>
        <dbReference type="EMBL" id="TDL86395.1"/>
    </source>
</evidence>
<sequence>MLRRGSDARFTAPPEVHHTLQSLHALVSMAAKMARPGGDFVMSDYSTLDKLLHRVVLGSPALSEMLGDMDGAAAGKSVAPARAPVYVTGLARAGTTVLMRALHGSDQFASLTYADMPMVMAPNLWAKLSRSSRKEGEARERAHGDGVMVDFDAPEALEEVFWRTHCGRDYIRPDGLVPHVPDAETLEAYRTYQARICHRYSRPRYLAKNNNMMLRLLPLARALPEARFLIPVRDPLAQAQSLRSQHARFQDSDAFTRSYMTWLVHHEFGADQRPFLLPGQTAPEGPLDGLDYWLTEWIACYGYLADMIDTARAEGLEALLPVIYERLGSDPAAWPKVAAFAGVDPSADPGFRPATPPESDPQADTDLVARARALYDRLVAQADL</sequence>
<gene>
    <name evidence="1" type="ORF">E2L05_13270</name>
</gene>
<dbReference type="OrthoDB" id="9777890at2"/>
<protein>
    <submittedName>
        <fullName evidence="1">Sulfotransferase family protein</fullName>
    </submittedName>
</protein>
<dbReference type="GO" id="GO:0016740">
    <property type="term" value="F:transferase activity"/>
    <property type="evidence" value="ECO:0007669"/>
    <property type="project" value="UniProtKB-KW"/>
</dbReference>
<dbReference type="AlphaFoldDB" id="A0A4R6AS46"/>
<dbReference type="SUPFAM" id="SSF52540">
    <property type="entry name" value="P-loop containing nucleoside triphosphate hydrolases"/>
    <property type="match status" value="1"/>
</dbReference>
<reference evidence="1 2" key="1">
    <citation type="submission" date="2019-03" db="EMBL/GenBank/DDBJ databases">
        <title>Rhodobacteraceae bacterium SM1902, a new member of the family Rhodobacteraceae isolated from Yantai.</title>
        <authorList>
            <person name="Sun Y."/>
        </authorList>
    </citation>
    <scope>NUCLEOTIDE SEQUENCE [LARGE SCALE GENOMIC DNA]</scope>
    <source>
        <strain evidence="1 2">SM1902</strain>
    </source>
</reference>
<proteinExistence type="predicted"/>
<name>A0A4R6AS46_9RHOB</name>
<comment type="caution">
    <text evidence="1">The sequence shown here is derived from an EMBL/GenBank/DDBJ whole genome shotgun (WGS) entry which is preliminary data.</text>
</comment>
<dbReference type="InterPro" id="IPR027417">
    <property type="entry name" value="P-loop_NTPase"/>
</dbReference>
<dbReference type="Pfam" id="PF13469">
    <property type="entry name" value="Sulfotransfer_3"/>
    <property type="match status" value="1"/>
</dbReference>
<evidence type="ECO:0000313" key="2">
    <source>
        <dbReference type="Proteomes" id="UP000294562"/>
    </source>
</evidence>
<dbReference type="EMBL" id="SMZO01000031">
    <property type="protein sequence ID" value="TDL86395.1"/>
    <property type="molecule type" value="Genomic_DNA"/>
</dbReference>